<dbReference type="RefSeq" id="WP_186458226.1">
    <property type="nucleotide sequence ID" value="NZ_VIWP01000003.1"/>
</dbReference>
<dbReference type="AlphaFoldDB" id="A0A561QV40"/>
<proteinExistence type="predicted"/>
<evidence type="ECO:0000313" key="1">
    <source>
        <dbReference type="EMBL" id="TWF54244.1"/>
    </source>
</evidence>
<organism evidence="1 2">
    <name type="scientific">Neorhizobium alkalisoli</name>
    <dbReference type="NCBI Taxonomy" id="528178"/>
    <lineage>
        <taxon>Bacteria</taxon>
        <taxon>Pseudomonadati</taxon>
        <taxon>Pseudomonadota</taxon>
        <taxon>Alphaproteobacteria</taxon>
        <taxon>Hyphomicrobiales</taxon>
        <taxon>Rhizobiaceae</taxon>
        <taxon>Rhizobium/Agrobacterium group</taxon>
        <taxon>Neorhizobium</taxon>
    </lineage>
</organism>
<comment type="caution">
    <text evidence="1">The sequence shown here is derived from an EMBL/GenBank/DDBJ whole genome shotgun (WGS) entry which is preliminary data.</text>
</comment>
<accession>A0A561QV40</accession>
<evidence type="ECO:0000313" key="2">
    <source>
        <dbReference type="Proteomes" id="UP000320653"/>
    </source>
</evidence>
<dbReference type="EMBL" id="VIWP01000003">
    <property type="protein sequence ID" value="TWF54244.1"/>
    <property type="molecule type" value="Genomic_DNA"/>
</dbReference>
<name>A0A561QV40_9HYPH</name>
<gene>
    <name evidence="1" type="ORF">FHW37_103107</name>
</gene>
<sequence>MLYIFKNNDGVQIAWNSALPKRDRQSRKQQLDTRFSLLGFIRTSNAG</sequence>
<protein>
    <submittedName>
        <fullName evidence="1">Uncharacterized protein</fullName>
    </submittedName>
</protein>
<reference evidence="1 2" key="1">
    <citation type="submission" date="2019-06" db="EMBL/GenBank/DDBJ databases">
        <title>Sorghum-associated microbial communities from plants grown in Nebraska, USA.</title>
        <authorList>
            <person name="Schachtman D."/>
        </authorList>
    </citation>
    <scope>NUCLEOTIDE SEQUENCE [LARGE SCALE GENOMIC DNA]</scope>
    <source>
        <strain evidence="1 2">1225</strain>
    </source>
</reference>
<dbReference type="Proteomes" id="UP000320653">
    <property type="component" value="Unassembled WGS sequence"/>
</dbReference>
<keyword evidence="2" id="KW-1185">Reference proteome</keyword>